<dbReference type="PANTHER" id="PTHR11214">
    <property type="entry name" value="BETA-1,3-N-ACETYLGLUCOSAMINYLTRANSFERASE"/>
    <property type="match status" value="1"/>
</dbReference>
<keyword evidence="19" id="KW-1185">Reference proteome</keyword>
<evidence type="ECO:0000256" key="12">
    <source>
        <dbReference type="ARBA" id="ARBA00023098"/>
    </source>
</evidence>
<proteinExistence type="inferred from homology"/>
<evidence type="ECO:0000256" key="8">
    <source>
        <dbReference type="ARBA" id="ARBA00022842"/>
    </source>
</evidence>
<evidence type="ECO:0000256" key="15">
    <source>
        <dbReference type="ARBA" id="ARBA00045577"/>
    </source>
</evidence>
<dbReference type="FunFam" id="3.90.550.50:FF:000001">
    <property type="entry name" value="Hexosyltransferase"/>
    <property type="match status" value="1"/>
</dbReference>
<evidence type="ECO:0000256" key="16">
    <source>
        <dbReference type="ARBA" id="ARBA00049395"/>
    </source>
</evidence>
<comment type="subcellular location">
    <subcellularLocation>
        <location evidence="2 17">Golgi apparatus membrane</location>
        <topology evidence="2 17">Single-pass type II membrane protein</topology>
    </subcellularLocation>
</comment>
<dbReference type="PANTHER" id="PTHR11214:SF153">
    <property type="entry name" value="UDP-GALNAC:BETA-1,3-N-ACETYLGALACTOSAMINYLTRANSFERASE 1"/>
    <property type="match status" value="1"/>
</dbReference>
<dbReference type="Gene3D" id="3.90.550.50">
    <property type="match status" value="1"/>
</dbReference>
<evidence type="ECO:0000256" key="9">
    <source>
        <dbReference type="ARBA" id="ARBA00022968"/>
    </source>
</evidence>
<comment type="cofactor">
    <cofactor evidence="1">
        <name>Mg(2+)</name>
        <dbReference type="ChEBI" id="CHEBI:18420"/>
    </cofactor>
</comment>
<keyword evidence="9" id="KW-0735">Signal-anchor</keyword>
<dbReference type="Proteomes" id="UP000314987">
    <property type="component" value="Unassembled WGS sequence"/>
</dbReference>
<gene>
    <name evidence="18" type="primary">B3GALNT1</name>
</gene>
<keyword evidence="10" id="KW-1133">Transmembrane helix</keyword>
<dbReference type="GO" id="GO:0006493">
    <property type="term" value="P:protein O-linked glycosylation"/>
    <property type="evidence" value="ECO:0007669"/>
    <property type="project" value="TreeGrafter"/>
</dbReference>
<evidence type="ECO:0000256" key="10">
    <source>
        <dbReference type="ARBA" id="ARBA00022989"/>
    </source>
</evidence>
<keyword evidence="11 17" id="KW-0333">Golgi apparatus</keyword>
<dbReference type="STRING" id="29139.ENSVURP00010017947"/>
<sequence length="318" mass="37753">RMSVRCLKCSLWLLCLLTVTMLWYLNLPSYTVIENLNWMYFYEYEPINHSEFAFTLRERVTCSEQDPFLVILVTSRPADVKARQAIRVTWGAKQSWWGQEVLTYFLLGHQMEPEDNMLALSVQDESTLYGDIIRQDFIDTYYNLTLKTIMAFRWVTEFCPTAKYVMKADSDVFINTGNLVKYLLTYNQSENFFMGYPLIENFSNREIFKKTYISYQEYPFKVFPPYCSGLGYVLSRDLVLRVYEMMAHVKPIRFEDVYVGITLSILKVDIHLPKSNDLFFLYRIGFNTCKFKRLIAAHSYSPEELIQYWQFMQKESSC</sequence>
<evidence type="ECO:0000256" key="17">
    <source>
        <dbReference type="RuleBase" id="RU363063"/>
    </source>
</evidence>
<dbReference type="AlphaFoldDB" id="A0A4X2LA89"/>
<dbReference type="GeneTree" id="ENSGT00940000162252"/>
<comment type="pathway">
    <text evidence="3">Protein modification; protein glycosylation.</text>
</comment>
<comment type="similarity">
    <text evidence="4 17">Belongs to the glycosyltransferase 31 family.</text>
</comment>
<reference evidence="18" key="3">
    <citation type="submission" date="2025-09" db="UniProtKB">
        <authorList>
            <consortium name="Ensembl"/>
        </authorList>
    </citation>
    <scope>IDENTIFICATION</scope>
</reference>
<reference evidence="18" key="2">
    <citation type="submission" date="2025-08" db="UniProtKB">
        <authorList>
            <consortium name="Ensembl"/>
        </authorList>
    </citation>
    <scope>IDENTIFICATION</scope>
</reference>
<evidence type="ECO:0000256" key="4">
    <source>
        <dbReference type="ARBA" id="ARBA00008661"/>
    </source>
</evidence>
<comment type="catalytic activity">
    <reaction evidence="16">
        <text>a globoside Gb3Cer (d18:1(4E)) + UDP-N-acetyl-alpha-D-galactosamine = a globoside Gb4Cer (d18:1(4E)) + UDP + H(+)</text>
        <dbReference type="Rhea" id="RHEA:22252"/>
        <dbReference type="ChEBI" id="CHEBI:15378"/>
        <dbReference type="ChEBI" id="CHEBI:18259"/>
        <dbReference type="ChEBI" id="CHEBI:18313"/>
        <dbReference type="ChEBI" id="CHEBI:58223"/>
        <dbReference type="ChEBI" id="CHEBI:67138"/>
        <dbReference type="EC" id="2.4.1.79"/>
    </reaction>
    <physiologicalReaction direction="left-to-right" evidence="16">
        <dbReference type="Rhea" id="RHEA:22253"/>
    </physiologicalReaction>
</comment>
<evidence type="ECO:0000256" key="7">
    <source>
        <dbReference type="ARBA" id="ARBA00022692"/>
    </source>
</evidence>
<keyword evidence="7" id="KW-0812">Transmembrane</keyword>
<keyword evidence="6" id="KW-0808">Transferase</keyword>
<evidence type="ECO:0000256" key="13">
    <source>
        <dbReference type="ARBA" id="ARBA00023136"/>
    </source>
</evidence>
<evidence type="ECO:0000256" key="5">
    <source>
        <dbReference type="ARBA" id="ARBA00022676"/>
    </source>
</evidence>
<evidence type="ECO:0000256" key="14">
    <source>
        <dbReference type="ARBA" id="ARBA00023180"/>
    </source>
</evidence>
<keyword evidence="5 17" id="KW-0328">Glycosyltransferase</keyword>
<reference evidence="19" key="1">
    <citation type="submission" date="2018-12" db="EMBL/GenBank/DDBJ databases">
        <authorList>
            <person name="Yazar S."/>
        </authorList>
    </citation>
    <scope>NUCLEOTIDE SEQUENCE [LARGE SCALE GENOMIC DNA]</scope>
</reference>
<keyword evidence="8" id="KW-0460">Magnesium</keyword>
<evidence type="ECO:0000313" key="19">
    <source>
        <dbReference type="Proteomes" id="UP000314987"/>
    </source>
</evidence>
<organism evidence="18 19">
    <name type="scientific">Vombatus ursinus</name>
    <name type="common">Common wombat</name>
    <dbReference type="NCBI Taxonomy" id="29139"/>
    <lineage>
        <taxon>Eukaryota</taxon>
        <taxon>Metazoa</taxon>
        <taxon>Chordata</taxon>
        <taxon>Craniata</taxon>
        <taxon>Vertebrata</taxon>
        <taxon>Euteleostomi</taxon>
        <taxon>Mammalia</taxon>
        <taxon>Metatheria</taxon>
        <taxon>Diprotodontia</taxon>
        <taxon>Vombatidae</taxon>
        <taxon>Vombatus</taxon>
    </lineage>
</organism>
<dbReference type="GO" id="GO:0009312">
    <property type="term" value="P:oligosaccharide biosynthetic process"/>
    <property type="evidence" value="ECO:0007669"/>
    <property type="project" value="Ensembl"/>
</dbReference>
<dbReference type="EC" id="2.4.1.-" evidence="17"/>
<keyword evidence="14" id="KW-0325">Glycoprotein</keyword>
<dbReference type="GO" id="GO:0000139">
    <property type="term" value="C:Golgi membrane"/>
    <property type="evidence" value="ECO:0007669"/>
    <property type="project" value="UniProtKB-SubCell"/>
</dbReference>
<evidence type="ECO:0000256" key="2">
    <source>
        <dbReference type="ARBA" id="ARBA00004323"/>
    </source>
</evidence>
<dbReference type="GO" id="GO:0006629">
    <property type="term" value="P:lipid metabolic process"/>
    <property type="evidence" value="ECO:0007669"/>
    <property type="project" value="UniProtKB-KW"/>
</dbReference>
<dbReference type="InterPro" id="IPR002659">
    <property type="entry name" value="Glyco_trans_31"/>
</dbReference>
<evidence type="ECO:0000256" key="6">
    <source>
        <dbReference type="ARBA" id="ARBA00022679"/>
    </source>
</evidence>
<name>A0A4X2LA89_VOMUR</name>
<evidence type="ECO:0000256" key="1">
    <source>
        <dbReference type="ARBA" id="ARBA00001946"/>
    </source>
</evidence>
<dbReference type="Ensembl" id="ENSVURT00010020384.1">
    <property type="protein sequence ID" value="ENSVURP00010017947.1"/>
    <property type="gene ID" value="ENSVURG00010013706.1"/>
</dbReference>
<comment type="function">
    <text evidence="15">Transfers N-acetylgalactosamine onto globotriaosylceramide. Plays a critical role in preimplantation stage embryonic development.</text>
</comment>
<dbReference type="GO" id="GO:0008499">
    <property type="term" value="F:N-acetyl-beta-D-glucosaminide beta-(1,3)-galactosyltransferase activity"/>
    <property type="evidence" value="ECO:0007669"/>
    <property type="project" value="Ensembl"/>
</dbReference>
<keyword evidence="12" id="KW-0443">Lipid metabolism</keyword>
<accession>A0A4X2LA89</accession>
<protein>
    <recommendedName>
        <fullName evidence="17">Hexosyltransferase</fullName>
        <ecNumber evidence="17">2.4.1.-</ecNumber>
    </recommendedName>
</protein>
<evidence type="ECO:0000256" key="3">
    <source>
        <dbReference type="ARBA" id="ARBA00004922"/>
    </source>
</evidence>
<evidence type="ECO:0000313" key="18">
    <source>
        <dbReference type="Ensembl" id="ENSVURP00010017947.1"/>
    </source>
</evidence>
<dbReference type="GO" id="GO:0047273">
    <property type="term" value="F:galactosylgalactosylglucosylceramide beta-D-acetylgalactosaminyltransferase activity"/>
    <property type="evidence" value="ECO:0007669"/>
    <property type="project" value="UniProtKB-EC"/>
</dbReference>
<dbReference type="Pfam" id="PF01762">
    <property type="entry name" value="Galactosyl_T"/>
    <property type="match status" value="1"/>
</dbReference>
<dbReference type="OMA" id="DICKYRH"/>
<evidence type="ECO:0000256" key="11">
    <source>
        <dbReference type="ARBA" id="ARBA00023034"/>
    </source>
</evidence>
<keyword evidence="13" id="KW-0472">Membrane</keyword>